<protein>
    <submittedName>
        <fullName evidence="1">13120_t:CDS:1</fullName>
    </submittedName>
</protein>
<organism evidence="1 2">
    <name type="scientific">Dentiscutata heterogama</name>
    <dbReference type="NCBI Taxonomy" id="1316150"/>
    <lineage>
        <taxon>Eukaryota</taxon>
        <taxon>Fungi</taxon>
        <taxon>Fungi incertae sedis</taxon>
        <taxon>Mucoromycota</taxon>
        <taxon>Glomeromycotina</taxon>
        <taxon>Glomeromycetes</taxon>
        <taxon>Diversisporales</taxon>
        <taxon>Gigasporaceae</taxon>
        <taxon>Dentiscutata</taxon>
    </lineage>
</organism>
<reference evidence="1" key="1">
    <citation type="submission" date="2021-06" db="EMBL/GenBank/DDBJ databases">
        <authorList>
            <person name="Kallberg Y."/>
            <person name="Tangrot J."/>
            <person name="Rosling A."/>
        </authorList>
    </citation>
    <scope>NUCLEOTIDE SEQUENCE</scope>
    <source>
        <strain evidence="1">IL203A</strain>
    </source>
</reference>
<evidence type="ECO:0000313" key="2">
    <source>
        <dbReference type="Proteomes" id="UP000789702"/>
    </source>
</evidence>
<dbReference type="Proteomes" id="UP000789702">
    <property type="component" value="Unassembled WGS sequence"/>
</dbReference>
<evidence type="ECO:0000313" key="1">
    <source>
        <dbReference type="EMBL" id="CAG8498623.1"/>
    </source>
</evidence>
<accession>A0ACA9KX56</accession>
<proteinExistence type="predicted"/>
<comment type="caution">
    <text evidence="1">The sequence shown here is derived from an EMBL/GenBank/DDBJ whole genome shotgun (WGS) entry which is preliminary data.</text>
</comment>
<keyword evidence="2" id="KW-1185">Reference proteome</keyword>
<sequence length="259" mass="29733">HSAHLVIQFALISNLFAYSVFRNFTTVSSIRLIQITFGKPMRDAWPKPICDIFSTRLEEVRTTRKGFFIKDEFFEVPRVGYTQEGYFTTSYSPIFKSDGTICAILDIAQETTQNILNTRRLKTLSEFGKRVPEIESLESVCHIMTDVLSNNIDISYALIYFVEHKLNASLESLIARLISTTFDKDGKDERDIPDYLPETPEIVYLAEDVNKNCDTYIELKQDADLKYIRTTCVTHMHKNLKSQTPVNSWSAKFNNINAG</sequence>
<dbReference type="EMBL" id="CAJVPU010002296">
    <property type="protein sequence ID" value="CAG8498623.1"/>
    <property type="molecule type" value="Genomic_DNA"/>
</dbReference>
<gene>
    <name evidence="1" type="ORF">DHETER_LOCUS2901</name>
</gene>
<name>A0ACA9KX56_9GLOM</name>
<feature type="non-terminal residue" evidence="1">
    <location>
        <position position="1"/>
    </location>
</feature>